<feature type="domain" description="SUN" evidence="5">
    <location>
        <begin position="1"/>
        <end position="105"/>
    </location>
</feature>
<dbReference type="AlphaFoldDB" id="A0A7K7VPH9"/>
<evidence type="ECO:0000313" key="7">
    <source>
        <dbReference type="Proteomes" id="UP000533954"/>
    </source>
</evidence>
<comment type="caution">
    <text evidence="6">The sequence shown here is derived from an EMBL/GenBank/DDBJ whole genome shotgun (WGS) entry which is preliminary data.</text>
</comment>
<dbReference type="GO" id="GO:0043495">
    <property type="term" value="F:protein-membrane adaptor activity"/>
    <property type="evidence" value="ECO:0007669"/>
    <property type="project" value="TreeGrafter"/>
</dbReference>
<keyword evidence="3" id="KW-1133">Transmembrane helix</keyword>
<keyword evidence="2" id="KW-0812">Transmembrane</keyword>
<dbReference type="PANTHER" id="PTHR12911">
    <property type="entry name" value="SAD1/UNC-84-LIKE PROTEIN-RELATED"/>
    <property type="match status" value="1"/>
</dbReference>
<gene>
    <name evidence="6" type="primary">Sun3_2</name>
    <name evidence="6" type="ORF">EUDELE_R02456</name>
</gene>
<dbReference type="OrthoDB" id="342281at2759"/>
<keyword evidence="4" id="KW-0472">Membrane</keyword>
<dbReference type="InterPro" id="IPR012919">
    <property type="entry name" value="SUN_dom"/>
</dbReference>
<dbReference type="Proteomes" id="UP000533954">
    <property type="component" value="Unassembled WGS sequence"/>
</dbReference>
<proteinExistence type="predicted"/>
<feature type="non-terminal residue" evidence="6">
    <location>
        <position position="1"/>
    </location>
</feature>
<accession>A0A7K7VPH9</accession>
<keyword evidence="7" id="KW-1185">Reference proteome</keyword>
<evidence type="ECO:0000256" key="1">
    <source>
        <dbReference type="ARBA" id="ARBA00004540"/>
    </source>
</evidence>
<evidence type="ECO:0000256" key="3">
    <source>
        <dbReference type="ARBA" id="ARBA00022989"/>
    </source>
</evidence>
<evidence type="ECO:0000259" key="5">
    <source>
        <dbReference type="PROSITE" id="PS51469"/>
    </source>
</evidence>
<protein>
    <submittedName>
        <fullName evidence="6">SUN3 protein</fullName>
    </submittedName>
</protein>
<dbReference type="Gene3D" id="2.60.120.260">
    <property type="entry name" value="Galactose-binding domain-like"/>
    <property type="match status" value="1"/>
</dbReference>
<dbReference type="PROSITE" id="PS51469">
    <property type="entry name" value="SUN"/>
    <property type="match status" value="1"/>
</dbReference>
<dbReference type="GO" id="GO:0034993">
    <property type="term" value="C:meiotic nuclear membrane microtubule tethering complex"/>
    <property type="evidence" value="ECO:0007669"/>
    <property type="project" value="TreeGrafter"/>
</dbReference>
<evidence type="ECO:0000256" key="2">
    <source>
        <dbReference type="ARBA" id="ARBA00022692"/>
    </source>
</evidence>
<reference evidence="6 7" key="1">
    <citation type="submission" date="2019-09" db="EMBL/GenBank/DDBJ databases">
        <title>Bird 10,000 Genomes (B10K) Project - Family phase.</title>
        <authorList>
            <person name="Zhang G."/>
        </authorList>
    </citation>
    <scope>NUCLEOTIDE SEQUENCE [LARGE SCALE GENOMIC DNA]</scope>
    <source>
        <strain evidence="6">B10K-LSUMZ-16893</strain>
    </source>
</reference>
<organism evidence="6 7">
    <name type="scientific">Eudromia elegans</name>
    <name type="common">Elegant crested-tinamou</name>
    <dbReference type="NCBI Taxonomy" id="8805"/>
    <lineage>
        <taxon>Eukaryota</taxon>
        <taxon>Metazoa</taxon>
        <taxon>Chordata</taxon>
        <taxon>Craniata</taxon>
        <taxon>Vertebrata</taxon>
        <taxon>Euteleostomi</taxon>
        <taxon>Archelosauria</taxon>
        <taxon>Archosauria</taxon>
        <taxon>Dinosauria</taxon>
        <taxon>Saurischia</taxon>
        <taxon>Theropoda</taxon>
        <taxon>Coelurosauria</taxon>
        <taxon>Aves</taxon>
        <taxon>Palaeognathae</taxon>
        <taxon>Tinamiformes</taxon>
        <taxon>Tinamidae</taxon>
        <taxon>Eudromia</taxon>
    </lineage>
</organism>
<dbReference type="EMBL" id="VZSX01000272">
    <property type="protein sequence ID" value="NXA43333.1"/>
    <property type="molecule type" value="Genomic_DNA"/>
</dbReference>
<evidence type="ECO:0000313" key="6">
    <source>
        <dbReference type="EMBL" id="NXA43333.1"/>
    </source>
</evidence>
<evidence type="ECO:0000256" key="4">
    <source>
        <dbReference type="ARBA" id="ARBA00023136"/>
    </source>
</evidence>
<dbReference type="PANTHER" id="PTHR12911:SF24">
    <property type="entry name" value="SUN DOMAIN-CONTAINING PROTEIN 3"/>
    <property type="match status" value="1"/>
</dbReference>
<dbReference type="GO" id="GO:0005637">
    <property type="term" value="C:nuclear inner membrane"/>
    <property type="evidence" value="ECO:0007669"/>
    <property type="project" value="UniProtKB-SubCell"/>
</dbReference>
<sequence length="105" mass="11128">CASCFQPVTAPGQCWPFRGAQGHVVIRLPEHIWPVAVTLEHISKAVTPSGEVGSAPKDFAIFGVDEDGPGQHLLGLFTYDVEQEAVQTFQLKVPAGRVGTTQGGS</sequence>
<comment type="subcellular location">
    <subcellularLocation>
        <location evidence="1">Nucleus inner membrane</location>
    </subcellularLocation>
</comment>
<name>A0A7K7VPH9_EUDEL</name>
<dbReference type="InterPro" id="IPR045119">
    <property type="entry name" value="SUN1-5"/>
</dbReference>
<dbReference type="Pfam" id="PF07738">
    <property type="entry name" value="Sad1_UNC"/>
    <property type="match status" value="1"/>
</dbReference>
<feature type="non-terminal residue" evidence="6">
    <location>
        <position position="105"/>
    </location>
</feature>